<accession>A0A927EB82</accession>
<evidence type="ECO:0000256" key="3">
    <source>
        <dbReference type="ARBA" id="ARBA00022980"/>
    </source>
</evidence>
<dbReference type="InterPro" id="IPR029751">
    <property type="entry name" value="Ribosomal_L25_dom"/>
</dbReference>
<dbReference type="AlphaFoldDB" id="A0A927EB82"/>
<feature type="domain" description="Large ribosomal subunit protein bL25 beta" evidence="7">
    <location>
        <begin position="103"/>
        <end position="186"/>
    </location>
</feature>
<dbReference type="EMBL" id="JACXWY010000004">
    <property type="protein sequence ID" value="MBD3845569.1"/>
    <property type="molecule type" value="Genomic_DNA"/>
</dbReference>
<dbReference type="PANTHER" id="PTHR33284:SF1">
    <property type="entry name" value="RIBOSOMAL PROTEIN L25_GLN-TRNA SYNTHETASE, ANTI-CODON-BINDING DOMAIN-CONTAINING PROTEIN"/>
    <property type="match status" value="1"/>
</dbReference>
<sequence>MTAVKQIEASARAQVGKGAARAVRRQGQTPAVIYGGGAAPEAIALDANKTRQLIFGGHFLTTIFEIEVAGKKQRVIPRDYQLDPVKDFPIHVDFLRVAKGQTVTVQVPVHVVGQEQSPGVKSGGLVQIVEHALEVTVEPDSIPESIDVSVAGLNVGDSIHADAIKLPAGAKLTVGADATIVTISAPTVEAEPVAAEAAEAAPEAKA</sequence>
<dbReference type="NCBIfam" id="TIGR00731">
    <property type="entry name" value="bL25_bact_ctc"/>
    <property type="match status" value="1"/>
</dbReference>
<gene>
    <name evidence="5" type="primary">rplY</name>
    <name evidence="5" type="synonym">ctc</name>
    <name evidence="8" type="ORF">IED13_07665</name>
</gene>
<keyword evidence="4 5" id="KW-0687">Ribonucleoprotein</keyword>
<proteinExistence type="inferred from homology"/>
<evidence type="ECO:0000256" key="2">
    <source>
        <dbReference type="ARBA" id="ARBA00022884"/>
    </source>
</evidence>
<evidence type="ECO:0000256" key="5">
    <source>
        <dbReference type="HAMAP-Rule" id="MF_01334"/>
    </source>
</evidence>
<evidence type="ECO:0000259" key="7">
    <source>
        <dbReference type="Pfam" id="PF14693"/>
    </source>
</evidence>
<dbReference type="GO" id="GO:0022625">
    <property type="term" value="C:cytosolic large ribosomal subunit"/>
    <property type="evidence" value="ECO:0007669"/>
    <property type="project" value="TreeGrafter"/>
</dbReference>
<evidence type="ECO:0000259" key="6">
    <source>
        <dbReference type="Pfam" id="PF01386"/>
    </source>
</evidence>
<dbReference type="Gene3D" id="2.170.120.20">
    <property type="entry name" value="Ribosomal protein L25, beta domain"/>
    <property type="match status" value="1"/>
</dbReference>
<dbReference type="Pfam" id="PF01386">
    <property type="entry name" value="Ribosomal_L25p"/>
    <property type="match status" value="1"/>
</dbReference>
<keyword evidence="9" id="KW-1185">Reference proteome</keyword>
<dbReference type="InterPro" id="IPR020930">
    <property type="entry name" value="Ribosomal_uL5_bac-type"/>
</dbReference>
<dbReference type="InterPro" id="IPR020057">
    <property type="entry name" value="Ribosomal_bL25_b-dom"/>
</dbReference>
<dbReference type="InterPro" id="IPR020056">
    <property type="entry name" value="Rbsml_bL25/Gln-tRNA_synth_N"/>
</dbReference>
<protein>
    <recommendedName>
        <fullName evidence="5">Large ribosomal subunit protein bL25</fullName>
    </recommendedName>
    <alternativeName>
        <fullName evidence="5">General stress protein CTC</fullName>
    </alternativeName>
</protein>
<dbReference type="Proteomes" id="UP000619295">
    <property type="component" value="Unassembled WGS sequence"/>
</dbReference>
<comment type="subunit">
    <text evidence="5">Part of the 50S ribosomal subunit; part of the 5S rRNA/L5/L18/L25 subcomplex. Contacts the 5S rRNA. Binds to the 5S rRNA independently of L5 and L18.</text>
</comment>
<dbReference type="CDD" id="cd00495">
    <property type="entry name" value="Ribosomal_L25_TL5_CTC"/>
    <property type="match status" value="1"/>
</dbReference>
<keyword evidence="3 5" id="KW-0689">Ribosomal protein</keyword>
<dbReference type="GO" id="GO:0008097">
    <property type="term" value="F:5S rRNA binding"/>
    <property type="evidence" value="ECO:0007669"/>
    <property type="project" value="InterPro"/>
</dbReference>
<dbReference type="HAMAP" id="MF_01334">
    <property type="entry name" value="Ribosomal_bL25_CTC"/>
    <property type="match status" value="1"/>
</dbReference>
<dbReference type="Pfam" id="PF14693">
    <property type="entry name" value="Ribosomal_TL5_C"/>
    <property type="match status" value="1"/>
</dbReference>
<dbReference type="SUPFAM" id="SSF50715">
    <property type="entry name" value="Ribosomal protein L25-like"/>
    <property type="match status" value="1"/>
</dbReference>
<evidence type="ECO:0000256" key="4">
    <source>
        <dbReference type="ARBA" id="ARBA00023274"/>
    </source>
</evidence>
<dbReference type="Gene3D" id="2.40.240.10">
    <property type="entry name" value="Ribosomal Protein L25, Chain P"/>
    <property type="match status" value="1"/>
</dbReference>
<evidence type="ECO:0000313" key="8">
    <source>
        <dbReference type="EMBL" id="MBD3845569.1"/>
    </source>
</evidence>
<dbReference type="GO" id="GO:0006412">
    <property type="term" value="P:translation"/>
    <property type="evidence" value="ECO:0007669"/>
    <property type="project" value="UniProtKB-UniRule"/>
</dbReference>
<evidence type="ECO:0000256" key="1">
    <source>
        <dbReference type="ARBA" id="ARBA00022730"/>
    </source>
</evidence>
<dbReference type="NCBIfam" id="NF004128">
    <property type="entry name" value="PRK05618.1-2"/>
    <property type="match status" value="1"/>
</dbReference>
<feature type="domain" description="Large ribosomal subunit protein bL25 L25" evidence="6">
    <location>
        <begin position="7"/>
        <end position="94"/>
    </location>
</feature>
<organism evidence="8 9">
    <name type="scientific">Bosea spartocytisi</name>
    <dbReference type="NCBI Taxonomy" id="2773451"/>
    <lineage>
        <taxon>Bacteria</taxon>
        <taxon>Pseudomonadati</taxon>
        <taxon>Pseudomonadota</taxon>
        <taxon>Alphaproteobacteria</taxon>
        <taxon>Hyphomicrobiales</taxon>
        <taxon>Boseaceae</taxon>
        <taxon>Bosea</taxon>
    </lineage>
</organism>
<comment type="caution">
    <text evidence="8">The sequence shown here is derived from an EMBL/GenBank/DDBJ whole genome shotgun (WGS) entry which is preliminary data.</text>
</comment>
<evidence type="ECO:0000313" key="9">
    <source>
        <dbReference type="Proteomes" id="UP000619295"/>
    </source>
</evidence>
<reference evidence="8" key="1">
    <citation type="submission" date="2020-09" db="EMBL/GenBank/DDBJ databases">
        <title>Bosea spartocytisi sp. nov. a root nodule endophyte of Spartocytisus supranubius in the high mountain ecosystem fo the Teide National Park (Canary Islands, Spain).</title>
        <authorList>
            <person name="Pulido-Suarez L."/>
            <person name="Peix A."/>
            <person name="Igual J.M."/>
            <person name="Socas-Perez N."/>
            <person name="Velazquez E."/>
            <person name="Flores-Felix J.D."/>
            <person name="Leon-Barrios M."/>
        </authorList>
    </citation>
    <scope>NUCLEOTIDE SEQUENCE</scope>
    <source>
        <strain evidence="8">SSUT16</strain>
    </source>
</reference>
<keyword evidence="1 5" id="KW-0699">rRNA-binding</keyword>
<dbReference type="InterPro" id="IPR001021">
    <property type="entry name" value="Ribosomal_bL25_long"/>
</dbReference>
<dbReference type="RefSeq" id="WP_038360177.1">
    <property type="nucleotide sequence ID" value="NZ_JACXWY010000004.1"/>
</dbReference>
<name>A0A927EB82_9HYPH</name>
<keyword evidence="2 5" id="KW-0694">RNA-binding</keyword>
<dbReference type="InterPro" id="IPR011035">
    <property type="entry name" value="Ribosomal_bL25/Gln-tRNA_synth"/>
</dbReference>
<dbReference type="InterPro" id="IPR037121">
    <property type="entry name" value="Ribosomal_bL25_C"/>
</dbReference>
<comment type="function">
    <text evidence="5">This is one of the proteins that binds to the 5S RNA in the ribosome where it forms part of the central protuberance.</text>
</comment>
<dbReference type="PANTHER" id="PTHR33284">
    <property type="entry name" value="RIBOSOMAL PROTEIN L25/GLN-TRNA SYNTHETASE, ANTI-CODON-BINDING DOMAIN-CONTAINING PROTEIN"/>
    <property type="match status" value="1"/>
</dbReference>
<comment type="similarity">
    <text evidence="5">Belongs to the bacterial ribosomal protein bL25 family. CTC subfamily.</text>
</comment>
<dbReference type="GO" id="GO:0003735">
    <property type="term" value="F:structural constituent of ribosome"/>
    <property type="evidence" value="ECO:0007669"/>
    <property type="project" value="InterPro"/>
</dbReference>